<feature type="compositionally biased region" description="Low complexity" evidence="3">
    <location>
        <begin position="28"/>
        <end position="40"/>
    </location>
</feature>
<sequence>MRKKLLALAAVGLMATATMTACDDSGDSGEASSGGSTSKISGGGSGARVGVILPDTESSNRWRDEDPKYLKAAFDAQKVPVEIQNAEGDRARFQQIGDQMINSGVKVLIIANLDSASGRAVLAKAREKKIPTIDYDRLTLNGGADYYVSFDNVKVGQLQAYGLINCLRSRGAKNPVVAQLNGSPSDNNAFLFKEGYEGPLTEMYDSAQYTKGPDQWVPDWDNEEAGKIFAQMLDGTPAIRGVLAANDGIGNAVIKVLKQKKLNGTVPVTGQDATLEGIQNILTGDQCMTVYKAVKDEALNAANLAIKLYKNEKPTVPNSLKDPESGAYVPFISLTPKAITLKNINDVVVTDPYIAEDALCKGAYLALCRQHEVGSFADEKASDDEN</sequence>
<evidence type="ECO:0000256" key="4">
    <source>
        <dbReference type="SAM" id="SignalP"/>
    </source>
</evidence>
<dbReference type="EMBL" id="JAENHP010000013">
    <property type="protein sequence ID" value="MBM2620036.1"/>
    <property type="molecule type" value="Genomic_DNA"/>
</dbReference>
<organism evidence="6 7">
    <name type="scientific">Paractinoplanes ovalisporus</name>
    <dbReference type="NCBI Taxonomy" id="2810368"/>
    <lineage>
        <taxon>Bacteria</taxon>
        <taxon>Bacillati</taxon>
        <taxon>Actinomycetota</taxon>
        <taxon>Actinomycetes</taxon>
        <taxon>Micromonosporales</taxon>
        <taxon>Micromonosporaceae</taxon>
        <taxon>Paractinoplanes</taxon>
    </lineage>
</organism>
<dbReference type="InterPro" id="IPR025997">
    <property type="entry name" value="SBP_2_dom"/>
</dbReference>
<name>A0ABS2AJQ7_9ACTN</name>
<evidence type="ECO:0000313" key="7">
    <source>
        <dbReference type="Proteomes" id="UP000632138"/>
    </source>
</evidence>
<protein>
    <submittedName>
        <fullName evidence="6">Substrate-binding domain-containing protein</fullName>
    </submittedName>
</protein>
<evidence type="ECO:0000256" key="1">
    <source>
        <dbReference type="ARBA" id="ARBA00004196"/>
    </source>
</evidence>
<keyword evidence="7" id="KW-1185">Reference proteome</keyword>
<evidence type="ECO:0000313" key="6">
    <source>
        <dbReference type="EMBL" id="MBM2620036.1"/>
    </source>
</evidence>
<comment type="subcellular location">
    <subcellularLocation>
        <location evidence="1">Cell envelope</location>
    </subcellularLocation>
</comment>
<dbReference type="Proteomes" id="UP000632138">
    <property type="component" value="Unassembled WGS sequence"/>
</dbReference>
<dbReference type="RefSeq" id="WP_203380030.1">
    <property type="nucleotide sequence ID" value="NZ_JAENHP010000013.1"/>
</dbReference>
<dbReference type="PANTHER" id="PTHR30036">
    <property type="entry name" value="D-XYLOSE-BINDING PERIPLASMIC PROTEIN"/>
    <property type="match status" value="1"/>
</dbReference>
<comment type="caution">
    <text evidence="6">The sequence shown here is derived from an EMBL/GenBank/DDBJ whole genome shotgun (WGS) entry which is preliminary data.</text>
</comment>
<accession>A0ABS2AJQ7</accession>
<reference evidence="6 7" key="1">
    <citation type="submission" date="2021-01" db="EMBL/GenBank/DDBJ databases">
        <title>Actinoplanes sp. nov. LDG1-06 isolated from lichen.</title>
        <authorList>
            <person name="Saeng-In P."/>
            <person name="Phongsopitanun W."/>
            <person name="Kanchanasin P."/>
            <person name="Yuki M."/>
            <person name="Kudo T."/>
            <person name="Ohkuma M."/>
            <person name="Tanasupawat S."/>
        </authorList>
    </citation>
    <scope>NUCLEOTIDE SEQUENCE [LARGE SCALE GENOMIC DNA]</scope>
    <source>
        <strain evidence="6 7">LDG1-06</strain>
    </source>
</reference>
<feature type="region of interest" description="Disordered" evidence="3">
    <location>
        <begin position="23"/>
        <end position="60"/>
    </location>
</feature>
<dbReference type="InterPro" id="IPR028082">
    <property type="entry name" value="Peripla_BP_I"/>
</dbReference>
<dbReference type="InterPro" id="IPR050555">
    <property type="entry name" value="Bact_Solute-Bind_Prot2"/>
</dbReference>
<dbReference type="Gene3D" id="3.40.50.2300">
    <property type="match status" value="2"/>
</dbReference>
<gene>
    <name evidence="6" type="ORF">JIG36_31435</name>
</gene>
<feature type="chain" id="PRO_5047289737" evidence="4">
    <location>
        <begin position="21"/>
        <end position="386"/>
    </location>
</feature>
<feature type="domain" description="Periplasmic binding protein" evidence="5">
    <location>
        <begin position="51"/>
        <end position="312"/>
    </location>
</feature>
<evidence type="ECO:0000259" key="5">
    <source>
        <dbReference type="Pfam" id="PF13407"/>
    </source>
</evidence>
<evidence type="ECO:0000256" key="2">
    <source>
        <dbReference type="ARBA" id="ARBA00022729"/>
    </source>
</evidence>
<dbReference type="Pfam" id="PF13407">
    <property type="entry name" value="Peripla_BP_4"/>
    <property type="match status" value="1"/>
</dbReference>
<keyword evidence="2 4" id="KW-0732">Signal</keyword>
<proteinExistence type="predicted"/>
<feature type="signal peptide" evidence="4">
    <location>
        <begin position="1"/>
        <end position="20"/>
    </location>
</feature>
<dbReference type="SUPFAM" id="SSF53822">
    <property type="entry name" value="Periplasmic binding protein-like I"/>
    <property type="match status" value="1"/>
</dbReference>
<dbReference type="PROSITE" id="PS51257">
    <property type="entry name" value="PROKAR_LIPOPROTEIN"/>
    <property type="match status" value="1"/>
</dbReference>
<dbReference type="PANTHER" id="PTHR30036:SF1">
    <property type="entry name" value="D-XYLOSE-BINDING PERIPLASMIC PROTEIN"/>
    <property type="match status" value="1"/>
</dbReference>
<evidence type="ECO:0000256" key="3">
    <source>
        <dbReference type="SAM" id="MobiDB-lite"/>
    </source>
</evidence>